<dbReference type="Pfam" id="PF13585">
    <property type="entry name" value="CHU_C"/>
    <property type="match status" value="1"/>
</dbReference>
<sequence>MTFEITGGTPINDPMVSSTPYYEYKVEMIDPVDETGTGIFEPYVAGQLIENLQGGASYAIHIRDANLCTGLELFSIGIGVDLTAEPLVVYGCEGIFPNSTVTVNMLGNVAMDDLMFALDPVDPTDAITADAAMENQWGDPAPGDHTVYIYHQNGCTNFVEFAVDAYDPLTLSAEKTGPNELVAMAQGGYGGYEYFFNGTSYGSETTYTTNQSGMVNIRVVDANGCVAEVDLPFEFTGMLVIPNFFTPDGDQLNDLWQIRNTEFFDEVEVKIYDRYGRVVAVLDKVTGWDGTYDGKEVPTGDYWYVVNALGDRKTRYVGHFTLYR</sequence>
<reference evidence="1" key="1">
    <citation type="submission" date="2022-09" db="EMBL/GenBank/DDBJ databases">
        <title>Maribacter litopenaei sp. nov., isolated from the intestinal tract of the Pacific White Shrimp, Litopenaeus vannamei.</title>
        <authorList>
            <person name="Kim S.Y."/>
            <person name="Hwang C.Y."/>
        </authorList>
    </citation>
    <scope>NUCLEOTIDE SEQUENCE</scope>
    <source>
        <strain evidence="1">HL-LV01</strain>
    </source>
</reference>
<gene>
    <name evidence="1" type="ORF">NYZ99_06895</name>
</gene>
<name>A0ABY5YAG0_9FLAO</name>
<proteinExistence type="predicted"/>
<accession>A0ABY5YAG0</accession>
<dbReference type="InterPro" id="IPR026341">
    <property type="entry name" value="T9SS_type_B"/>
</dbReference>
<dbReference type="EMBL" id="CP104205">
    <property type="protein sequence ID" value="UWX56038.1"/>
    <property type="molecule type" value="Genomic_DNA"/>
</dbReference>
<evidence type="ECO:0000313" key="2">
    <source>
        <dbReference type="Proteomes" id="UP001059209"/>
    </source>
</evidence>
<dbReference type="Proteomes" id="UP001059209">
    <property type="component" value="Chromosome"/>
</dbReference>
<evidence type="ECO:0000313" key="1">
    <source>
        <dbReference type="EMBL" id="UWX56038.1"/>
    </source>
</evidence>
<organism evidence="1 2">
    <name type="scientific">Maribacter litopenaei</name>
    <dbReference type="NCBI Taxonomy" id="2976127"/>
    <lineage>
        <taxon>Bacteria</taxon>
        <taxon>Pseudomonadati</taxon>
        <taxon>Bacteroidota</taxon>
        <taxon>Flavobacteriia</taxon>
        <taxon>Flavobacteriales</taxon>
        <taxon>Flavobacteriaceae</taxon>
        <taxon>Maribacter</taxon>
    </lineage>
</organism>
<keyword evidence="2" id="KW-1185">Reference proteome</keyword>
<dbReference type="RefSeq" id="WP_260574559.1">
    <property type="nucleotide sequence ID" value="NZ_CP104205.1"/>
</dbReference>
<dbReference type="NCBIfam" id="TIGR04131">
    <property type="entry name" value="Bac_Flav_CTERM"/>
    <property type="match status" value="1"/>
</dbReference>
<protein>
    <submittedName>
        <fullName evidence="1">T9SS type B sorting domain-containing protein</fullName>
    </submittedName>
</protein>